<evidence type="ECO:0000256" key="5">
    <source>
        <dbReference type="SAM" id="Phobius"/>
    </source>
</evidence>
<dbReference type="RefSeq" id="WP_076560287.1">
    <property type="nucleotide sequence ID" value="NZ_FTOC01000011.1"/>
</dbReference>
<keyword evidence="2 5" id="KW-0812">Transmembrane</keyword>
<evidence type="ECO:0000256" key="1">
    <source>
        <dbReference type="ARBA" id="ARBA00004141"/>
    </source>
</evidence>
<evidence type="ECO:0000256" key="2">
    <source>
        <dbReference type="ARBA" id="ARBA00022692"/>
    </source>
</evidence>
<reference evidence="8" key="1">
    <citation type="submission" date="2017-01" db="EMBL/GenBank/DDBJ databases">
        <authorList>
            <person name="Varghese N."/>
            <person name="Submissions S."/>
        </authorList>
    </citation>
    <scope>NUCLEOTIDE SEQUENCE [LARGE SCALE GENOMIC DNA]</scope>
    <source>
        <strain evidence="8">DSM 23127</strain>
    </source>
</reference>
<dbReference type="Pfam" id="PF06271">
    <property type="entry name" value="RDD"/>
    <property type="match status" value="1"/>
</dbReference>
<protein>
    <submittedName>
        <fullName evidence="7">RDD family protein</fullName>
    </submittedName>
</protein>
<dbReference type="OrthoDB" id="1787043at2"/>
<feature type="domain" description="RDD" evidence="6">
    <location>
        <begin position="5"/>
        <end position="130"/>
    </location>
</feature>
<dbReference type="STRING" id="570947.SAMN05421687_11121"/>
<comment type="subcellular location">
    <subcellularLocation>
        <location evidence="1">Membrane</location>
        <topology evidence="1">Multi-pass membrane protein</topology>
    </subcellularLocation>
</comment>
<gene>
    <name evidence="7" type="ORF">SAMN05421687_11121</name>
</gene>
<dbReference type="GO" id="GO:0016020">
    <property type="term" value="C:membrane"/>
    <property type="evidence" value="ECO:0007669"/>
    <property type="project" value="UniProtKB-SubCell"/>
</dbReference>
<evidence type="ECO:0000256" key="3">
    <source>
        <dbReference type="ARBA" id="ARBA00022989"/>
    </source>
</evidence>
<feature type="transmembrane region" description="Helical" evidence="5">
    <location>
        <begin position="95"/>
        <end position="118"/>
    </location>
</feature>
<evidence type="ECO:0000259" key="6">
    <source>
        <dbReference type="Pfam" id="PF06271"/>
    </source>
</evidence>
<dbReference type="InterPro" id="IPR010432">
    <property type="entry name" value="RDD"/>
</dbReference>
<name>A0A1N7KF58_9BACI</name>
<sequence>MKNPATLRTRISAKFLDVILIVIAGVGVTYLFTGETGLTWSNAVGWDFFYLFYLILIPPICKGHVLGKKMRRIRMKKHGSDLNVTISDAFMREAVGFHMIAILTLGLSLVISMFMVAYREDKRAIHDIVGGTYVSIDK</sequence>
<keyword evidence="4 5" id="KW-0472">Membrane</keyword>
<evidence type="ECO:0000256" key="4">
    <source>
        <dbReference type="ARBA" id="ARBA00023136"/>
    </source>
</evidence>
<dbReference type="AlphaFoldDB" id="A0A1N7KF58"/>
<dbReference type="EMBL" id="FTOC01000011">
    <property type="protein sequence ID" value="SIS60238.1"/>
    <property type="molecule type" value="Genomic_DNA"/>
</dbReference>
<evidence type="ECO:0000313" key="8">
    <source>
        <dbReference type="Proteomes" id="UP000187608"/>
    </source>
</evidence>
<feature type="transmembrane region" description="Helical" evidence="5">
    <location>
        <begin position="12"/>
        <end position="33"/>
    </location>
</feature>
<proteinExistence type="predicted"/>
<evidence type="ECO:0000313" key="7">
    <source>
        <dbReference type="EMBL" id="SIS60238.1"/>
    </source>
</evidence>
<keyword evidence="3 5" id="KW-1133">Transmembrane helix</keyword>
<keyword evidence="8" id="KW-1185">Reference proteome</keyword>
<dbReference type="Proteomes" id="UP000187608">
    <property type="component" value="Unassembled WGS sequence"/>
</dbReference>
<feature type="transmembrane region" description="Helical" evidence="5">
    <location>
        <begin position="48"/>
        <end position="67"/>
    </location>
</feature>
<accession>A0A1N7KF58</accession>
<organism evidence="7 8">
    <name type="scientific">Salimicrobium flavidum</name>
    <dbReference type="NCBI Taxonomy" id="570947"/>
    <lineage>
        <taxon>Bacteria</taxon>
        <taxon>Bacillati</taxon>
        <taxon>Bacillota</taxon>
        <taxon>Bacilli</taxon>
        <taxon>Bacillales</taxon>
        <taxon>Bacillaceae</taxon>
        <taxon>Salimicrobium</taxon>
    </lineage>
</organism>